<protein>
    <submittedName>
        <fullName evidence="6">ABC transporter substrate-binding protein</fullName>
    </submittedName>
</protein>
<dbReference type="PANTHER" id="PTHR43649:SF31">
    <property type="entry name" value="SN-GLYCEROL-3-PHOSPHATE-BINDING PERIPLASMIC PROTEIN UGPB"/>
    <property type="match status" value="1"/>
</dbReference>
<keyword evidence="7" id="KW-1185">Reference proteome</keyword>
<dbReference type="InterPro" id="IPR006059">
    <property type="entry name" value="SBP"/>
</dbReference>
<name>A0ABZ2ZSQ8_9MICC</name>
<comment type="subcellular location">
    <subcellularLocation>
        <location evidence="1">Cell envelope</location>
    </subcellularLocation>
</comment>
<sequence length="463" mass="49309">MRFTPQARFLPLAAGAAALALALSACGGGGGAGVTGAPAADVLEKADGATEVNFWHSMDGTNGETLDALITEFNAANEGEIEVKGVYQGDYDTTITKYKAAVQSDSTPTMVQIYDIGTQFMIDSGAVVPTQAFIDRDEYDVSDLQPNIAGYYSIDDELWSMPFNTSMPVLYYNKTLFDAAGLDAEAPPLTLEEVGAAAETLSKVNGGPAEFGFNAAIYGWFLEQEIAANGGLYCGPENGRAGERAAEYSFDDDDAVTFVDWWKDLVATGVAGNTGRATADAQNAFKTGTIGMTLESTGALRGMQQAADEQGFELGVGFYPRIEDNDSGPIIGGASLWISDEGHSDEEMEASWQFMQFLAQPDTQATWHTGTGYFPISRGALDEPKDVAWREQYPQFDVAVQQLAATKLTPATQGCSAGSMPQARKAAEDALEGALLGGDTQTELTEAVTELKREVDNYNNSVQ</sequence>
<evidence type="ECO:0000256" key="1">
    <source>
        <dbReference type="ARBA" id="ARBA00004196"/>
    </source>
</evidence>
<dbReference type="SUPFAM" id="SSF53850">
    <property type="entry name" value="Periplasmic binding protein-like II"/>
    <property type="match status" value="1"/>
</dbReference>
<dbReference type="PROSITE" id="PS51257">
    <property type="entry name" value="PROKAR_LIPOPROTEIN"/>
    <property type="match status" value="1"/>
</dbReference>
<feature type="chain" id="PRO_5045821019" evidence="5">
    <location>
        <begin position="28"/>
        <end position="463"/>
    </location>
</feature>
<feature type="signal peptide" evidence="5">
    <location>
        <begin position="1"/>
        <end position="27"/>
    </location>
</feature>
<dbReference type="Gene3D" id="3.40.190.10">
    <property type="entry name" value="Periplasmic binding protein-like II"/>
    <property type="match status" value="2"/>
</dbReference>
<dbReference type="RefSeq" id="WP_342022503.1">
    <property type="nucleotide sequence ID" value="NZ_CP151657.1"/>
</dbReference>
<evidence type="ECO:0000256" key="2">
    <source>
        <dbReference type="ARBA" id="ARBA00008520"/>
    </source>
</evidence>
<dbReference type="EMBL" id="CP151657">
    <property type="protein sequence ID" value="WZP14847.1"/>
    <property type="molecule type" value="Genomic_DNA"/>
</dbReference>
<keyword evidence="3" id="KW-0813">Transport</keyword>
<evidence type="ECO:0000256" key="4">
    <source>
        <dbReference type="ARBA" id="ARBA00022729"/>
    </source>
</evidence>
<reference evidence="6 7" key="1">
    <citation type="submission" date="2024-04" db="EMBL/GenBank/DDBJ databases">
        <title>Arthrobacter sp. from Plains bison fecal sample.</title>
        <authorList>
            <person name="Ruzzini A."/>
        </authorList>
    </citation>
    <scope>NUCLEOTIDE SEQUENCE [LARGE SCALE GENOMIC DNA]</scope>
    <source>
        <strain evidence="6 7">EINP1</strain>
    </source>
</reference>
<proteinExistence type="inferred from homology"/>
<organism evidence="6 7">
    <name type="scientific">Arthrobacter citreus</name>
    <dbReference type="NCBI Taxonomy" id="1670"/>
    <lineage>
        <taxon>Bacteria</taxon>
        <taxon>Bacillati</taxon>
        <taxon>Actinomycetota</taxon>
        <taxon>Actinomycetes</taxon>
        <taxon>Micrococcales</taxon>
        <taxon>Micrococcaceae</taxon>
        <taxon>Arthrobacter</taxon>
    </lineage>
</organism>
<dbReference type="PANTHER" id="PTHR43649">
    <property type="entry name" value="ARABINOSE-BINDING PROTEIN-RELATED"/>
    <property type="match status" value="1"/>
</dbReference>
<evidence type="ECO:0000313" key="7">
    <source>
        <dbReference type="Proteomes" id="UP001448858"/>
    </source>
</evidence>
<evidence type="ECO:0000313" key="6">
    <source>
        <dbReference type="EMBL" id="WZP14847.1"/>
    </source>
</evidence>
<dbReference type="CDD" id="cd14748">
    <property type="entry name" value="PBP2_UgpB"/>
    <property type="match status" value="1"/>
</dbReference>
<dbReference type="Proteomes" id="UP001448858">
    <property type="component" value="Chromosome"/>
</dbReference>
<accession>A0ABZ2ZSQ8</accession>
<comment type="similarity">
    <text evidence="2">Belongs to the bacterial solute-binding protein 1 family.</text>
</comment>
<evidence type="ECO:0000256" key="3">
    <source>
        <dbReference type="ARBA" id="ARBA00022448"/>
    </source>
</evidence>
<keyword evidence="4 5" id="KW-0732">Signal</keyword>
<evidence type="ECO:0000256" key="5">
    <source>
        <dbReference type="SAM" id="SignalP"/>
    </source>
</evidence>
<gene>
    <name evidence="6" type="ORF">AAE021_11695</name>
</gene>
<dbReference type="Pfam" id="PF13416">
    <property type="entry name" value="SBP_bac_8"/>
    <property type="match status" value="1"/>
</dbReference>
<dbReference type="InterPro" id="IPR050490">
    <property type="entry name" value="Bact_solute-bd_prot1"/>
</dbReference>